<dbReference type="AlphaFoldDB" id="A0AAV7R0X2"/>
<dbReference type="EMBL" id="JANPWB010000010">
    <property type="protein sequence ID" value="KAJ1144378.1"/>
    <property type="molecule type" value="Genomic_DNA"/>
</dbReference>
<evidence type="ECO:0000256" key="1">
    <source>
        <dbReference type="SAM" id="MobiDB-lite"/>
    </source>
</evidence>
<proteinExistence type="predicted"/>
<feature type="region of interest" description="Disordered" evidence="1">
    <location>
        <begin position="40"/>
        <end position="153"/>
    </location>
</feature>
<accession>A0AAV7R0X2</accession>
<sequence>MGSLRGSAGTQQKVGPSLGPAAAPLAHQVSLLEARSLLRCASQDRHPSAGPQPCSDPPSAPSSQDSPEAPDPGRRGSTPIIKCQGEHPSQPGRSGHARSPPGARAAPHSNVPPPWPSKVPPNTAGPSGPGLQPRPGPLPKPSAGAFEFPSASWPLHTGASISLYMARFTGSQGE</sequence>
<feature type="region of interest" description="Disordered" evidence="1">
    <location>
        <begin position="1"/>
        <end position="21"/>
    </location>
</feature>
<gene>
    <name evidence="2" type="ORF">NDU88_010677</name>
</gene>
<feature type="compositionally biased region" description="Pro residues" evidence="1">
    <location>
        <begin position="110"/>
        <end position="119"/>
    </location>
</feature>
<comment type="caution">
    <text evidence="2">The sequence shown here is derived from an EMBL/GenBank/DDBJ whole genome shotgun (WGS) entry which is preliminary data.</text>
</comment>
<feature type="compositionally biased region" description="Low complexity" evidence="1">
    <location>
        <begin position="120"/>
        <end position="131"/>
    </location>
</feature>
<reference evidence="2" key="1">
    <citation type="journal article" date="2022" name="bioRxiv">
        <title>Sequencing and chromosome-scale assembly of the giantPleurodeles waltlgenome.</title>
        <authorList>
            <person name="Brown T."/>
            <person name="Elewa A."/>
            <person name="Iarovenko S."/>
            <person name="Subramanian E."/>
            <person name="Araus A.J."/>
            <person name="Petzold A."/>
            <person name="Susuki M."/>
            <person name="Suzuki K.-i.T."/>
            <person name="Hayashi T."/>
            <person name="Toyoda A."/>
            <person name="Oliveira C."/>
            <person name="Osipova E."/>
            <person name="Leigh N.D."/>
            <person name="Simon A."/>
            <person name="Yun M.H."/>
        </authorList>
    </citation>
    <scope>NUCLEOTIDE SEQUENCE</scope>
    <source>
        <strain evidence="2">20211129_DDA</strain>
        <tissue evidence="2">Liver</tissue>
    </source>
</reference>
<name>A0AAV7R0X2_PLEWA</name>
<evidence type="ECO:0000313" key="2">
    <source>
        <dbReference type="EMBL" id="KAJ1144378.1"/>
    </source>
</evidence>
<protein>
    <submittedName>
        <fullName evidence="2">Uncharacterized protein</fullName>
    </submittedName>
</protein>
<organism evidence="2 3">
    <name type="scientific">Pleurodeles waltl</name>
    <name type="common">Iberian ribbed newt</name>
    <dbReference type="NCBI Taxonomy" id="8319"/>
    <lineage>
        <taxon>Eukaryota</taxon>
        <taxon>Metazoa</taxon>
        <taxon>Chordata</taxon>
        <taxon>Craniata</taxon>
        <taxon>Vertebrata</taxon>
        <taxon>Euteleostomi</taxon>
        <taxon>Amphibia</taxon>
        <taxon>Batrachia</taxon>
        <taxon>Caudata</taxon>
        <taxon>Salamandroidea</taxon>
        <taxon>Salamandridae</taxon>
        <taxon>Pleurodelinae</taxon>
        <taxon>Pleurodeles</taxon>
    </lineage>
</organism>
<keyword evidence="3" id="KW-1185">Reference proteome</keyword>
<evidence type="ECO:0000313" key="3">
    <source>
        <dbReference type="Proteomes" id="UP001066276"/>
    </source>
</evidence>
<dbReference type="Proteomes" id="UP001066276">
    <property type="component" value="Chromosome 6"/>
</dbReference>